<evidence type="ECO:0000256" key="9">
    <source>
        <dbReference type="SAM" id="MobiDB-lite"/>
    </source>
</evidence>
<dbReference type="AlphaFoldDB" id="A0AAN6UGA6"/>
<dbReference type="Pfam" id="PF11802">
    <property type="entry name" value="CENP-K"/>
    <property type="match status" value="1"/>
</dbReference>
<evidence type="ECO:0000313" key="11">
    <source>
        <dbReference type="Proteomes" id="UP001304895"/>
    </source>
</evidence>
<evidence type="ECO:0000256" key="5">
    <source>
        <dbReference type="ARBA" id="ARBA00023054"/>
    </source>
</evidence>
<keyword evidence="4" id="KW-0158">Chromosome</keyword>
<accession>A0AAN6UGA6</accession>
<reference evidence="10" key="1">
    <citation type="journal article" date="2023" name="Mol. Phylogenet. Evol.">
        <title>Genome-scale phylogeny and comparative genomics of the fungal order Sordariales.</title>
        <authorList>
            <person name="Hensen N."/>
            <person name="Bonometti L."/>
            <person name="Westerberg I."/>
            <person name="Brannstrom I.O."/>
            <person name="Guillou S."/>
            <person name="Cros-Aarteil S."/>
            <person name="Calhoun S."/>
            <person name="Haridas S."/>
            <person name="Kuo A."/>
            <person name="Mondo S."/>
            <person name="Pangilinan J."/>
            <person name="Riley R."/>
            <person name="LaButti K."/>
            <person name="Andreopoulos B."/>
            <person name="Lipzen A."/>
            <person name="Chen C."/>
            <person name="Yan M."/>
            <person name="Daum C."/>
            <person name="Ng V."/>
            <person name="Clum A."/>
            <person name="Steindorff A."/>
            <person name="Ohm R.A."/>
            <person name="Martin F."/>
            <person name="Silar P."/>
            <person name="Natvig D.O."/>
            <person name="Lalanne C."/>
            <person name="Gautier V."/>
            <person name="Ament-Velasquez S.L."/>
            <person name="Kruys A."/>
            <person name="Hutchinson M.I."/>
            <person name="Powell A.J."/>
            <person name="Barry K."/>
            <person name="Miller A.N."/>
            <person name="Grigoriev I.V."/>
            <person name="Debuchy R."/>
            <person name="Gladieux P."/>
            <person name="Hiltunen Thoren M."/>
            <person name="Johannesson H."/>
        </authorList>
    </citation>
    <scope>NUCLEOTIDE SEQUENCE</scope>
    <source>
        <strain evidence="10">CBS 123565</strain>
    </source>
</reference>
<protein>
    <submittedName>
        <fullName evidence="10">Uncharacterized protein</fullName>
    </submittedName>
</protein>
<dbReference type="GO" id="GO:0000775">
    <property type="term" value="C:chromosome, centromeric region"/>
    <property type="evidence" value="ECO:0007669"/>
    <property type="project" value="UniProtKB-SubCell"/>
</dbReference>
<evidence type="ECO:0000256" key="6">
    <source>
        <dbReference type="ARBA" id="ARBA00023242"/>
    </source>
</evidence>
<feature type="region of interest" description="Disordered" evidence="9">
    <location>
        <begin position="220"/>
        <end position="269"/>
    </location>
</feature>
<evidence type="ECO:0000256" key="1">
    <source>
        <dbReference type="ARBA" id="ARBA00004123"/>
    </source>
</evidence>
<dbReference type="PANTHER" id="PTHR14401">
    <property type="entry name" value="CENTROMERE PROTEIN K"/>
    <property type="match status" value="1"/>
</dbReference>
<keyword evidence="5 8" id="KW-0175">Coiled coil</keyword>
<evidence type="ECO:0000256" key="8">
    <source>
        <dbReference type="SAM" id="Coils"/>
    </source>
</evidence>
<reference evidence="10" key="2">
    <citation type="submission" date="2023-05" db="EMBL/GenBank/DDBJ databases">
        <authorList>
            <consortium name="Lawrence Berkeley National Laboratory"/>
            <person name="Steindorff A."/>
            <person name="Hensen N."/>
            <person name="Bonometti L."/>
            <person name="Westerberg I."/>
            <person name="Brannstrom I.O."/>
            <person name="Guillou S."/>
            <person name="Cros-Aarteil S."/>
            <person name="Calhoun S."/>
            <person name="Haridas S."/>
            <person name="Kuo A."/>
            <person name="Mondo S."/>
            <person name="Pangilinan J."/>
            <person name="Riley R."/>
            <person name="Labutti K."/>
            <person name="Andreopoulos B."/>
            <person name="Lipzen A."/>
            <person name="Chen C."/>
            <person name="Yanf M."/>
            <person name="Daum C."/>
            <person name="Ng V."/>
            <person name="Clum A."/>
            <person name="Ohm R."/>
            <person name="Martin F."/>
            <person name="Silar P."/>
            <person name="Natvig D."/>
            <person name="Lalanne C."/>
            <person name="Gautier V."/>
            <person name="Ament-Velasquez S.L."/>
            <person name="Kruys A."/>
            <person name="Hutchinson M.I."/>
            <person name="Powell A.J."/>
            <person name="Barry K."/>
            <person name="Miller A.N."/>
            <person name="Grigoriev I.V."/>
            <person name="Debuchy R."/>
            <person name="Gladieux P."/>
            <person name="Thoren M.H."/>
            <person name="Johannesson H."/>
        </authorList>
    </citation>
    <scope>NUCLEOTIDE SEQUENCE</scope>
    <source>
        <strain evidence="10">CBS 123565</strain>
    </source>
</reference>
<comment type="caution">
    <text evidence="10">The sequence shown here is derived from an EMBL/GenBank/DDBJ whole genome shotgun (WGS) entry which is preliminary data.</text>
</comment>
<feature type="coiled-coil region" evidence="8">
    <location>
        <begin position="14"/>
        <end position="41"/>
    </location>
</feature>
<proteinExistence type="inferred from homology"/>
<sequence length="332" mass="37330">MEVEYGRESDGSYDAQLERTIQELNMMKRQLEDAVNQLRASAAASPISGTGISAQESIDIMTRAFTDMADSEPLLPSRGSVLPALLAMRRAQQTIAESNDYVDSQTASLEQVKRRAETERVNLREQNALQVALENRIKSLRDGLDNRQEKTDDQIAKERIAELKQQKGHWDEQTSSLMKQLDWFIGEHLGPMLAAEELGGPVVGELMEIDRDDLRAGFSAHGKLKKAADQPDQDRRQRRIDDIWGPQDQQGQANKRKRDGDEASAASAEMRDLTEQLMNKLMEAAGDNSAAYVEIPRETAAARFLVRCKVAMFDPKDARRLRLVDFGRDLDD</sequence>
<keyword evidence="6" id="KW-0539">Nucleus</keyword>
<dbReference type="Proteomes" id="UP001304895">
    <property type="component" value="Unassembled WGS sequence"/>
</dbReference>
<evidence type="ECO:0000313" key="10">
    <source>
        <dbReference type="EMBL" id="KAK4132497.1"/>
    </source>
</evidence>
<keyword evidence="7" id="KW-0137">Centromere</keyword>
<evidence type="ECO:0000256" key="4">
    <source>
        <dbReference type="ARBA" id="ARBA00022454"/>
    </source>
</evidence>
<feature type="coiled-coil region" evidence="8">
    <location>
        <begin position="106"/>
        <end position="166"/>
    </location>
</feature>
<gene>
    <name evidence="10" type="ORF">BT67DRAFT_435495</name>
</gene>
<dbReference type="PANTHER" id="PTHR14401:SF6">
    <property type="entry name" value="CENTROMERE PROTEIN K"/>
    <property type="match status" value="1"/>
</dbReference>
<evidence type="ECO:0000256" key="2">
    <source>
        <dbReference type="ARBA" id="ARBA00004584"/>
    </source>
</evidence>
<evidence type="ECO:0000256" key="3">
    <source>
        <dbReference type="ARBA" id="ARBA00005795"/>
    </source>
</evidence>
<dbReference type="GO" id="GO:0005634">
    <property type="term" value="C:nucleus"/>
    <property type="evidence" value="ECO:0007669"/>
    <property type="project" value="UniProtKB-SubCell"/>
</dbReference>
<comment type="similarity">
    <text evidence="3">Belongs to the CENP-K/MCM22 family.</text>
</comment>
<dbReference type="InterPro" id="IPR020993">
    <property type="entry name" value="Centromere_CenpK"/>
</dbReference>
<dbReference type="GO" id="GO:0000070">
    <property type="term" value="P:mitotic sister chromatid segregation"/>
    <property type="evidence" value="ECO:0007669"/>
    <property type="project" value="TreeGrafter"/>
</dbReference>
<comment type="subcellular location">
    <subcellularLocation>
        <location evidence="2">Chromosome</location>
        <location evidence="2">Centromere</location>
    </subcellularLocation>
    <subcellularLocation>
        <location evidence="1">Nucleus</location>
    </subcellularLocation>
</comment>
<dbReference type="GO" id="GO:0051382">
    <property type="term" value="P:kinetochore assembly"/>
    <property type="evidence" value="ECO:0007669"/>
    <property type="project" value="InterPro"/>
</dbReference>
<name>A0AAN6UGA6_9PEZI</name>
<organism evidence="10 11">
    <name type="scientific">Trichocladium antarcticum</name>
    <dbReference type="NCBI Taxonomy" id="1450529"/>
    <lineage>
        <taxon>Eukaryota</taxon>
        <taxon>Fungi</taxon>
        <taxon>Dikarya</taxon>
        <taxon>Ascomycota</taxon>
        <taxon>Pezizomycotina</taxon>
        <taxon>Sordariomycetes</taxon>
        <taxon>Sordariomycetidae</taxon>
        <taxon>Sordariales</taxon>
        <taxon>Chaetomiaceae</taxon>
        <taxon>Trichocladium</taxon>
    </lineage>
</organism>
<evidence type="ECO:0000256" key="7">
    <source>
        <dbReference type="ARBA" id="ARBA00023328"/>
    </source>
</evidence>
<dbReference type="EMBL" id="MU853417">
    <property type="protein sequence ID" value="KAK4132497.1"/>
    <property type="molecule type" value="Genomic_DNA"/>
</dbReference>
<keyword evidence="11" id="KW-1185">Reference proteome</keyword>
<feature type="compositionally biased region" description="Basic and acidic residues" evidence="9">
    <location>
        <begin position="226"/>
        <end position="242"/>
    </location>
</feature>